<evidence type="ECO:0000313" key="4">
    <source>
        <dbReference type="Proteomes" id="UP000007332"/>
    </source>
</evidence>
<dbReference type="GO" id="GO:0033982">
    <property type="term" value="F:3-dehydro-L-gulonate-6-phosphate decarboxylase activity"/>
    <property type="evidence" value="ECO:0007669"/>
    <property type="project" value="TreeGrafter"/>
</dbReference>
<proteinExistence type="predicted"/>
<dbReference type="OrthoDB" id="43475at2"/>
<keyword evidence="1 3" id="KW-0456">Lyase</keyword>
<dbReference type="SMART" id="SM00934">
    <property type="entry name" value="OMPdecase"/>
    <property type="match status" value="1"/>
</dbReference>
<dbReference type="PATRIC" id="fig|1071400.3.peg.76"/>
<gene>
    <name evidence="3" type="primary">hxlA</name>
    <name evidence="3" type="ORF">LBUCD034_0077</name>
</gene>
<evidence type="ECO:0000259" key="2">
    <source>
        <dbReference type="SMART" id="SM00934"/>
    </source>
</evidence>
<sequence length="208" mass="22859">MKLQAAIDRVSLGDAVTLAHRLDGIADVIEFGTSLVKDYGLVMIKENPLHLKKSKLLLDLKTIDEGPYEFRRGFEAHGDILTVMAGSSYDTISKTYDITQDVHKEMLIDLLEVDTAKIKTISGFKNAIYGLHHSRDAESNFDAISATKKFHEDFPDIKRIAVAGGIDVEQAKGLSQQGIADTVIVGSKIVGEEDPVKAAKQFKEAMKK</sequence>
<protein>
    <submittedName>
        <fullName evidence="3">3-hexulose-6-phosphate synthase</fullName>
        <ecNumber evidence="3">4.1.2.43</ecNumber>
    </submittedName>
</protein>
<evidence type="ECO:0000256" key="1">
    <source>
        <dbReference type="ARBA" id="ARBA00023239"/>
    </source>
</evidence>
<dbReference type="SUPFAM" id="SSF51366">
    <property type="entry name" value="Ribulose-phoshate binding barrel"/>
    <property type="match status" value="1"/>
</dbReference>
<dbReference type="EMBL" id="CP003043">
    <property type="protein sequence ID" value="AFR99189.1"/>
    <property type="molecule type" value="Genomic_DNA"/>
</dbReference>
<dbReference type="EC" id="4.1.2.43" evidence="3"/>
<dbReference type="PANTHER" id="PTHR35039">
    <property type="entry name" value="3-KETO-L-GULONATE-6-PHOSPHATE DECARBOXYLASE SGBH-RELATED"/>
    <property type="match status" value="1"/>
</dbReference>
<dbReference type="Proteomes" id="UP000007332">
    <property type="component" value="Chromosome"/>
</dbReference>
<organism evidence="3 4">
    <name type="scientific">Lentilactobacillus buchneri subsp. silagei CD034</name>
    <dbReference type="NCBI Taxonomy" id="1071400"/>
    <lineage>
        <taxon>Bacteria</taxon>
        <taxon>Bacillati</taxon>
        <taxon>Bacillota</taxon>
        <taxon>Bacilli</taxon>
        <taxon>Lactobacillales</taxon>
        <taxon>Lactobacillaceae</taxon>
        <taxon>Lentilactobacillus</taxon>
        <taxon>Lentilactobacillus buchneri subsp. silagei</taxon>
    </lineage>
</organism>
<dbReference type="STRING" id="1071400.LBUCD034_0077"/>
<dbReference type="InterPro" id="IPR001754">
    <property type="entry name" value="OMPdeCOase_dom"/>
</dbReference>
<accession>J9W2D4</accession>
<name>J9W2D4_LENBU</name>
<dbReference type="GO" id="GO:0006207">
    <property type="term" value="P:'de novo' pyrimidine nucleobase biosynthetic process"/>
    <property type="evidence" value="ECO:0007669"/>
    <property type="project" value="InterPro"/>
</dbReference>
<dbReference type="PANTHER" id="PTHR35039:SF3">
    <property type="entry name" value="3-KETO-L-GULONATE-6-PHOSPHATE DECARBOXYLASE SGBH-RELATED"/>
    <property type="match status" value="1"/>
</dbReference>
<dbReference type="Pfam" id="PF00215">
    <property type="entry name" value="OMPdecase"/>
    <property type="match status" value="1"/>
</dbReference>
<dbReference type="InterPro" id="IPR011060">
    <property type="entry name" value="RibuloseP-bd_barrel"/>
</dbReference>
<keyword evidence="4" id="KW-1185">Reference proteome</keyword>
<feature type="domain" description="Orotidine 5'-phosphate decarboxylase" evidence="2">
    <location>
        <begin position="2"/>
        <end position="202"/>
    </location>
</feature>
<dbReference type="eggNOG" id="COG0269">
    <property type="taxonomic scope" value="Bacteria"/>
</dbReference>
<dbReference type="AlphaFoldDB" id="J9W2D4"/>
<evidence type="ECO:0000313" key="3">
    <source>
        <dbReference type="EMBL" id="AFR99189.1"/>
    </source>
</evidence>
<dbReference type="InterPro" id="IPR013785">
    <property type="entry name" value="Aldolase_TIM"/>
</dbReference>
<dbReference type="Gene3D" id="3.20.20.70">
    <property type="entry name" value="Aldolase class I"/>
    <property type="match status" value="1"/>
</dbReference>
<dbReference type="RefSeq" id="WP_014939094.1">
    <property type="nucleotide sequence ID" value="NC_018610.1"/>
</dbReference>
<reference evidence="3 4" key="1">
    <citation type="journal article" date="2012" name="J. Biotechnol.">
        <title>Insights into the completely annotated genome of Lactobacillus buchneri CD034, a strain isolated from stable grass silage.</title>
        <authorList>
            <person name="Heinl S."/>
            <person name="Wibberg D."/>
            <person name="Eikmeyer F."/>
            <person name="Szczepanowski R."/>
            <person name="Blom J."/>
            <person name="Linke B."/>
            <person name="Goesmann A."/>
            <person name="Grabherr R."/>
            <person name="Schwab H."/>
            <person name="Puhler A."/>
            <person name="Schluter A."/>
        </authorList>
    </citation>
    <scope>NUCLEOTIDE SEQUENCE [LARGE SCALE GENOMIC DNA]</scope>
    <source>
        <strain evidence="3 4">CD034</strain>
    </source>
</reference>
<dbReference type="HOGENOM" id="CLU_081825_1_0_9"/>
<dbReference type="GO" id="GO:0004590">
    <property type="term" value="F:orotidine-5'-phosphate decarboxylase activity"/>
    <property type="evidence" value="ECO:0007669"/>
    <property type="project" value="InterPro"/>
</dbReference>
<dbReference type="GO" id="GO:0043801">
    <property type="term" value="F:hexulose-6-phosphate synthase activity"/>
    <property type="evidence" value="ECO:0007669"/>
    <property type="project" value="UniProtKB-EC"/>
</dbReference>
<dbReference type="GO" id="GO:0019854">
    <property type="term" value="P:L-ascorbic acid catabolic process"/>
    <property type="evidence" value="ECO:0007669"/>
    <property type="project" value="TreeGrafter"/>
</dbReference>
<dbReference type="KEGG" id="lbn:LBUCD034_0077"/>